<protein>
    <submittedName>
        <fullName evidence="1">Uncharacterized protein</fullName>
    </submittedName>
</protein>
<dbReference type="InterPro" id="IPR019694">
    <property type="entry name" value="Phage_HP1_Orf23"/>
</dbReference>
<dbReference type="AlphaFoldDB" id="A0A450WI47"/>
<evidence type="ECO:0000313" key="1">
    <source>
        <dbReference type="EMBL" id="VFK16704.1"/>
    </source>
</evidence>
<reference evidence="1" key="1">
    <citation type="submission" date="2019-02" db="EMBL/GenBank/DDBJ databases">
        <authorList>
            <person name="Gruber-Vodicka R. H."/>
            <person name="Seah K. B. B."/>
        </authorList>
    </citation>
    <scope>NUCLEOTIDE SEQUENCE</scope>
    <source>
        <strain evidence="1">BECK_BY7</strain>
    </source>
</reference>
<organism evidence="1">
    <name type="scientific">Candidatus Kentrum sp. LFY</name>
    <dbReference type="NCBI Taxonomy" id="2126342"/>
    <lineage>
        <taxon>Bacteria</taxon>
        <taxon>Pseudomonadati</taxon>
        <taxon>Pseudomonadota</taxon>
        <taxon>Gammaproteobacteria</taxon>
        <taxon>Candidatus Kentrum</taxon>
    </lineage>
</organism>
<accession>A0A450WI47</accession>
<proteinExistence type="predicted"/>
<name>A0A450WI47_9GAMM</name>
<dbReference type="EMBL" id="CAADFN010000025">
    <property type="protein sequence ID" value="VFK16704.1"/>
    <property type="molecule type" value="Genomic_DNA"/>
</dbReference>
<dbReference type="Pfam" id="PF10758">
    <property type="entry name" value="DUF2586"/>
    <property type="match status" value="1"/>
</dbReference>
<gene>
    <name evidence="1" type="ORF">BECKLFY1418C_GA0070996_102531</name>
</gene>
<sequence>MALGRVQVNDLDLGQGAFPEPERKFLFMGVGVKNQGKILYLNNESDLDAELGDCELEKQVEKAKLNAGQNWVAAVLPMAAATDWVDSFAYAMNENVQCEAVVITDPVTAKSQFTDMFAQAEGVRASRGRRVFFIAATRAFNPATDTWTDYIAEVNDLTDGVSAYRVSPVAEVYPGFLGSYAGRLCNRKVLVADTPMRVNTGTLMGISELPTDTGGVRFTKAHAEALNNARFTVPHTYDDYPGIYMSDGQTLDAPAGDFQVVENLRIVDKAARRIRILAIRRVGDRKLNSTPISIQSNKTYFMRPLREMSKSIDFLGERWPGDVKPPQDGDIEIQWTDRTHVKIFTLVRPYHIPKAIEVNIALDLSSGNVV</sequence>